<gene>
    <name evidence="5" type="ORF">GL279_06265</name>
</gene>
<dbReference type="RefSeq" id="WP_155063762.1">
    <property type="nucleotide sequence ID" value="NZ_WMIF01000006.1"/>
</dbReference>
<organism evidence="5 6">
    <name type="scientific">Paracoccus limosus</name>
    <dbReference type="NCBI Taxonomy" id="913252"/>
    <lineage>
        <taxon>Bacteria</taxon>
        <taxon>Pseudomonadati</taxon>
        <taxon>Pseudomonadota</taxon>
        <taxon>Alphaproteobacteria</taxon>
        <taxon>Rhodobacterales</taxon>
        <taxon>Paracoccaceae</taxon>
        <taxon>Paracoccus</taxon>
    </lineage>
</organism>
<dbReference type="InterPro" id="IPR028992">
    <property type="entry name" value="Hedgehog/Intein_dom"/>
</dbReference>
<dbReference type="InterPro" id="IPR011049">
    <property type="entry name" value="Serralysin-like_metalloprot_C"/>
</dbReference>
<evidence type="ECO:0000256" key="3">
    <source>
        <dbReference type="SAM" id="MobiDB-lite"/>
    </source>
</evidence>
<feature type="compositionally biased region" description="Polar residues" evidence="3">
    <location>
        <begin position="71"/>
        <end position="91"/>
    </location>
</feature>
<proteinExistence type="predicted"/>
<evidence type="ECO:0000313" key="5">
    <source>
        <dbReference type="EMBL" id="MTH34205.1"/>
    </source>
</evidence>
<keyword evidence="6" id="KW-1185">Reference proteome</keyword>
<feature type="compositionally biased region" description="Gly residues" evidence="3">
    <location>
        <begin position="24"/>
        <end position="37"/>
    </location>
</feature>
<accession>A0A844H2G7</accession>
<evidence type="ECO:0000259" key="4">
    <source>
        <dbReference type="Pfam" id="PF13403"/>
    </source>
</evidence>
<keyword evidence="2" id="KW-0964">Secreted</keyword>
<dbReference type="Gene3D" id="2.170.16.10">
    <property type="entry name" value="Hedgehog/Intein (Hint) domain"/>
    <property type="match status" value="1"/>
</dbReference>
<dbReference type="AlphaFoldDB" id="A0A844H2G7"/>
<dbReference type="PROSITE" id="PS00330">
    <property type="entry name" value="HEMOLYSIN_CALCIUM"/>
    <property type="match status" value="3"/>
</dbReference>
<dbReference type="SUPFAM" id="SSF51120">
    <property type="entry name" value="beta-Roll"/>
    <property type="match status" value="3"/>
</dbReference>
<dbReference type="GO" id="GO:0005576">
    <property type="term" value="C:extracellular region"/>
    <property type="evidence" value="ECO:0007669"/>
    <property type="project" value="UniProtKB-SubCell"/>
</dbReference>
<protein>
    <submittedName>
        <fullName evidence="5">Hemolysin</fullName>
    </submittedName>
</protein>
<dbReference type="OrthoDB" id="6305173at2"/>
<dbReference type="SUPFAM" id="SSF51294">
    <property type="entry name" value="Hedgehog/intein (Hint) domain"/>
    <property type="match status" value="1"/>
</dbReference>
<dbReference type="Gene3D" id="2.150.10.10">
    <property type="entry name" value="Serralysin-like metalloprotease, C-terminal"/>
    <property type="match status" value="2"/>
</dbReference>
<feature type="region of interest" description="Disordered" evidence="3">
    <location>
        <begin position="1"/>
        <end position="116"/>
    </location>
</feature>
<name>A0A844H2G7_9RHOB</name>
<evidence type="ECO:0000256" key="2">
    <source>
        <dbReference type="ARBA" id="ARBA00022525"/>
    </source>
</evidence>
<sequence length="649" mass="67375">MSVIDGTDGNDSLSGTSADDTILGGAGDDTINGGGGNDSIDAGTGADRVFWNESAGGGTSSNLNGGYGDENFNSDPYSHNGGDTLSLNQSAGPHDGLNVTLTDSESGTATNAQGDHVSFTGFERIQTGGGNDSVDASGATHAHLDWDNHGIGIRVYTGAGDDTVVGSNMTDYISTGDGDDLVHGGGGNDVIETGSGNDTVFGEGGDDGIRWGNGNSDSPVGNDVYDGGTGHNTLNAWQSTWNGDGVKMVINAGGSGTVDAQGGVQGHLDFSNFQNFLTGSGNDTIDASGADGIKIFSSDGNDSIIGSDGNDTLEGGWGADTLIGGKGDDVISMNGDFFRLDGTASLDSQADTVVLEDGFGKDTLIGFSFGDSVDGWGGPAQADVLDVSGLHDADGNPISMSDVGVREDVDQFGNHFAVISFPNGEELWLPGVDPDTLTPHRLHQMGIPCFCRGTRILTVSGEVAVEDLRVGDLVRTRDHGLQPVRWIGGRALDRIDLAVSPKLRPIRIAAGALGDGMPANDLLVSPQHRILVRSAIAQRMFGSDEVLVAARQLLALDGIEELTVDAVEYFHILFDRHEIVVSNGAETESLFTGPEALKAIGPEAAEEIFALFPELRAESAQPVRPLIPGAKARQMVERHQRNGKKLVHG</sequence>
<feature type="compositionally biased region" description="Polar residues" evidence="3">
    <location>
        <begin position="99"/>
        <end position="113"/>
    </location>
</feature>
<dbReference type="InterPro" id="IPR050557">
    <property type="entry name" value="RTX_toxin/Mannuronan_C5-epim"/>
</dbReference>
<dbReference type="Proteomes" id="UP000442533">
    <property type="component" value="Unassembled WGS sequence"/>
</dbReference>
<comment type="caution">
    <text evidence="5">The sequence shown here is derived from an EMBL/GenBank/DDBJ whole genome shotgun (WGS) entry which is preliminary data.</text>
</comment>
<feature type="compositionally biased region" description="Polar residues" evidence="3">
    <location>
        <begin position="9"/>
        <end position="19"/>
    </location>
</feature>
<dbReference type="EMBL" id="WMIF01000006">
    <property type="protein sequence ID" value="MTH34205.1"/>
    <property type="molecule type" value="Genomic_DNA"/>
</dbReference>
<dbReference type="PANTHER" id="PTHR38340:SF1">
    <property type="entry name" value="S-LAYER PROTEIN"/>
    <property type="match status" value="1"/>
</dbReference>
<dbReference type="GO" id="GO:0005509">
    <property type="term" value="F:calcium ion binding"/>
    <property type="evidence" value="ECO:0007669"/>
    <property type="project" value="InterPro"/>
</dbReference>
<dbReference type="Pfam" id="PF00353">
    <property type="entry name" value="HemolysinCabind"/>
    <property type="match status" value="4"/>
</dbReference>
<dbReference type="InterPro" id="IPR036844">
    <property type="entry name" value="Hint_dom_sf"/>
</dbReference>
<dbReference type="InterPro" id="IPR001343">
    <property type="entry name" value="Hemolysn_Ca-bd"/>
</dbReference>
<dbReference type="Pfam" id="PF13403">
    <property type="entry name" value="Hint_2"/>
    <property type="match status" value="1"/>
</dbReference>
<feature type="domain" description="Hedgehog/Intein (Hint)" evidence="4">
    <location>
        <begin position="448"/>
        <end position="593"/>
    </location>
</feature>
<dbReference type="PANTHER" id="PTHR38340">
    <property type="entry name" value="S-LAYER PROTEIN"/>
    <property type="match status" value="1"/>
</dbReference>
<reference evidence="5 6" key="1">
    <citation type="submission" date="2019-11" db="EMBL/GenBank/DDBJ databases">
        <authorList>
            <person name="Dong K."/>
        </authorList>
    </citation>
    <scope>NUCLEOTIDE SEQUENCE [LARGE SCALE GENOMIC DNA]</scope>
    <source>
        <strain evidence="5 6">JCM 17370</strain>
    </source>
</reference>
<dbReference type="PRINTS" id="PR00313">
    <property type="entry name" value="CABNDNGRPT"/>
</dbReference>
<dbReference type="InterPro" id="IPR018511">
    <property type="entry name" value="Hemolysin-typ_Ca-bd_CS"/>
</dbReference>
<evidence type="ECO:0000256" key="1">
    <source>
        <dbReference type="ARBA" id="ARBA00004613"/>
    </source>
</evidence>
<comment type="subcellular location">
    <subcellularLocation>
        <location evidence="1">Secreted</location>
    </subcellularLocation>
</comment>
<evidence type="ECO:0000313" key="6">
    <source>
        <dbReference type="Proteomes" id="UP000442533"/>
    </source>
</evidence>